<dbReference type="Proteomes" id="UP000322084">
    <property type="component" value="Unassembled WGS sequence"/>
</dbReference>
<dbReference type="NCBIfam" id="TIGR03480">
    <property type="entry name" value="HpnN"/>
    <property type="match status" value="1"/>
</dbReference>
<gene>
    <name evidence="8" type="ORF">JCM17844_18130</name>
</gene>
<feature type="transmembrane region" description="Helical" evidence="6">
    <location>
        <begin position="304"/>
        <end position="327"/>
    </location>
</feature>
<dbReference type="SUPFAM" id="SSF82866">
    <property type="entry name" value="Multidrug efflux transporter AcrB transmembrane domain"/>
    <property type="match status" value="2"/>
</dbReference>
<feature type="transmembrane region" description="Helical" evidence="6">
    <location>
        <begin position="408"/>
        <end position="433"/>
    </location>
</feature>
<dbReference type="PROSITE" id="PS50156">
    <property type="entry name" value="SSD"/>
    <property type="match status" value="1"/>
</dbReference>
<evidence type="ECO:0000256" key="4">
    <source>
        <dbReference type="ARBA" id="ARBA00022989"/>
    </source>
</evidence>
<evidence type="ECO:0000259" key="7">
    <source>
        <dbReference type="PROSITE" id="PS50156"/>
    </source>
</evidence>
<dbReference type="Gene3D" id="1.20.1640.10">
    <property type="entry name" value="Multidrug efflux transporter AcrB transmembrane domain"/>
    <property type="match status" value="2"/>
</dbReference>
<comment type="caution">
    <text evidence="8">The sequence shown here is derived from an EMBL/GenBank/DDBJ whole genome shotgun (WGS) entry which is preliminary data.</text>
</comment>
<dbReference type="InterPro" id="IPR004869">
    <property type="entry name" value="MMPL_dom"/>
</dbReference>
<dbReference type="InterPro" id="IPR000731">
    <property type="entry name" value="SSD"/>
</dbReference>
<dbReference type="Pfam" id="PF03176">
    <property type="entry name" value="MMPL"/>
    <property type="match status" value="2"/>
</dbReference>
<feature type="transmembrane region" description="Helical" evidence="6">
    <location>
        <begin position="279"/>
        <end position="297"/>
    </location>
</feature>
<feature type="transmembrane region" description="Helical" evidence="6">
    <location>
        <begin position="825"/>
        <end position="844"/>
    </location>
</feature>
<evidence type="ECO:0000313" key="9">
    <source>
        <dbReference type="Proteomes" id="UP000322084"/>
    </source>
</evidence>
<evidence type="ECO:0000256" key="5">
    <source>
        <dbReference type="ARBA" id="ARBA00023136"/>
    </source>
</evidence>
<evidence type="ECO:0000256" key="6">
    <source>
        <dbReference type="SAM" id="Phobius"/>
    </source>
</evidence>
<evidence type="ECO:0000256" key="1">
    <source>
        <dbReference type="ARBA" id="ARBA00004651"/>
    </source>
</evidence>
<organism evidence="8 9">
    <name type="scientific">Iodidimonas gelatinilytica</name>
    <dbReference type="NCBI Taxonomy" id="1236966"/>
    <lineage>
        <taxon>Bacteria</taxon>
        <taxon>Pseudomonadati</taxon>
        <taxon>Pseudomonadota</taxon>
        <taxon>Alphaproteobacteria</taxon>
        <taxon>Iodidimonadales</taxon>
        <taxon>Iodidimonadaceae</taxon>
        <taxon>Iodidimonas</taxon>
    </lineage>
</organism>
<dbReference type="GO" id="GO:0005886">
    <property type="term" value="C:plasma membrane"/>
    <property type="evidence" value="ECO:0007669"/>
    <property type="project" value="UniProtKB-SubCell"/>
</dbReference>
<dbReference type="InterPro" id="IPR050545">
    <property type="entry name" value="Mycobact_MmpL"/>
</dbReference>
<dbReference type="EMBL" id="BKCL01000005">
    <property type="protein sequence ID" value="GEQ98176.1"/>
    <property type="molecule type" value="Genomic_DNA"/>
</dbReference>
<feature type="transmembrane region" description="Helical" evidence="6">
    <location>
        <begin position="782"/>
        <end position="804"/>
    </location>
</feature>
<feature type="transmembrane region" description="Helical" evidence="6">
    <location>
        <begin position="27"/>
        <end position="45"/>
    </location>
</feature>
<feature type="transmembrane region" description="Helical" evidence="6">
    <location>
        <begin position="454"/>
        <end position="474"/>
    </location>
</feature>
<dbReference type="PANTHER" id="PTHR33406:SF13">
    <property type="entry name" value="MEMBRANE PROTEIN YDFJ"/>
    <property type="match status" value="1"/>
</dbReference>
<feature type="transmembrane region" description="Helical" evidence="6">
    <location>
        <begin position="856"/>
        <end position="878"/>
    </location>
</feature>
<keyword evidence="2" id="KW-1003">Cell membrane</keyword>
<sequence>MKVRQGTERVIEKALLHWVGGIGRHPALALMALALLTGLAIFAALNDLKINTDSSEMIDGREPFRVNARAMDDAFPNLKNQILVIVRADTPDEADYVTGALADSLKTRRDLFQDVFSPASDPFFQRQGLLFLDLGDLIDMSSKMSSSGPLLRELMDNPGIEGFFTQLSRAAQASEEGIGLPMVAGAYREVADVIDALLQGEKRPLSWQHMFGRDDAINQRVLVIHPILDYQSLQPARAAVDAVRAAIDSLPDEIVEAADIALTGDPVLRTEELKSVSQGIEISALVSLILVAALLMIGLRRWQFVLSALLGLVVSIILTAGFAALAIGELNLVSIAFTVLLIGLGIDFAIHLLLQYREQRGRHADHFAAMAAAISEVGPALFLATVTTSFAFFAFVPTRFVGMAQLGIISGIGVLIAFAVAITLIPACLALWPKTAPPPNALPPVKEPSLWRRRITYGLAGGTVLLSLVAATALPNVRFDADPMNLRDPQSLAVLAFELLFDRDQDVPYRLNYLAPDHEAAQAFTAAVKEKPAVRTTISLDSFVPEDQDLKLDEIDFLAGDMAFVLIEGDDLEDRMMARTNPDQEAAERAVGRLMDGAKAIAETDAGTERGIAAQQLFKALDDFSNAAREAPVLYTELDRQLMRFFPMQIERLRLQLTARPVTLETLPPDIRARYVSENGLVRVEVLPKEDVRDPKARRAFVDEVSQVNPALSGGAVSVLAAGDVVSHAMIQATITALALAALLIFALVRRVGFVLMVLLPLVLAGLLTAAMGVWLDRPFNFANVIVLPLLIGLGVDSAIHLVMRARHLAQDGGKATAVFSTSTPRAVLLSALTTIGSFGSLALSSHRGTASMGELLMLAIGFTLLTTLIVLPVLLQLGNRFGNGAKKA</sequence>
<dbReference type="PANTHER" id="PTHR33406">
    <property type="entry name" value="MEMBRANE PROTEIN MJ1562-RELATED"/>
    <property type="match status" value="1"/>
</dbReference>
<feature type="transmembrane region" description="Helical" evidence="6">
    <location>
        <begin position="366"/>
        <end position="396"/>
    </location>
</feature>
<comment type="subcellular location">
    <subcellularLocation>
        <location evidence="1">Cell membrane</location>
        <topology evidence="1">Multi-pass membrane protein</topology>
    </subcellularLocation>
</comment>
<feature type="domain" description="SSD" evidence="7">
    <location>
        <begin position="301"/>
        <end position="431"/>
    </location>
</feature>
<keyword evidence="3 6" id="KW-0812">Transmembrane</keyword>
<protein>
    <recommendedName>
        <fullName evidence="7">SSD domain-containing protein</fullName>
    </recommendedName>
</protein>
<evidence type="ECO:0000256" key="2">
    <source>
        <dbReference type="ARBA" id="ARBA00022475"/>
    </source>
</evidence>
<name>A0A5A7MQV2_9PROT</name>
<keyword evidence="4 6" id="KW-1133">Transmembrane helix</keyword>
<proteinExistence type="predicted"/>
<dbReference type="InterPro" id="IPR017841">
    <property type="entry name" value="Hopanoid_biosynth_HpnN"/>
</dbReference>
<dbReference type="AlphaFoldDB" id="A0A5A7MQV2"/>
<evidence type="ECO:0000256" key="3">
    <source>
        <dbReference type="ARBA" id="ARBA00022692"/>
    </source>
</evidence>
<feature type="transmembrane region" description="Helical" evidence="6">
    <location>
        <begin position="754"/>
        <end position="776"/>
    </location>
</feature>
<feature type="transmembrane region" description="Helical" evidence="6">
    <location>
        <begin position="333"/>
        <end position="354"/>
    </location>
</feature>
<keyword evidence="5 6" id="KW-0472">Membrane</keyword>
<feature type="transmembrane region" description="Helical" evidence="6">
    <location>
        <begin position="729"/>
        <end position="749"/>
    </location>
</feature>
<reference evidence="8 9" key="1">
    <citation type="submission" date="2019-09" db="EMBL/GenBank/DDBJ databases">
        <title>NBRP : Genome information of microbial organism related human and environment.</title>
        <authorList>
            <person name="Hattori M."/>
            <person name="Oshima K."/>
            <person name="Inaba H."/>
            <person name="Suda W."/>
            <person name="Sakamoto M."/>
            <person name="Iino T."/>
            <person name="Kitahara M."/>
            <person name="Oshida Y."/>
            <person name="Iida T."/>
            <person name="Kudo T."/>
            <person name="Itoh T."/>
            <person name="Ohkuma M."/>
        </authorList>
    </citation>
    <scope>NUCLEOTIDE SEQUENCE [LARGE SCALE GENOMIC DNA]</scope>
    <source>
        <strain evidence="8 9">Hi-2</strain>
    </source>
</reference>
<dbReference type="RefSeq" id="WP_150000526.1">
    <property type="nucleotide sequence ID" value="NZ_BKCL01000005.1"/>
</dbReference>
<evidence type="ECO:0000313" key="8">
    <source>
        <dbReference type="EMBL" id="GEQ98176.1"/>
    </source>
</evidence>
<accession>A0A5A7MQV2</accession>